<gene>
    <name evidence="2" type="ORF">N7476_004246</name>
</gene>
<reference evidence="2" key="2">
    <citation type="journal article" date="2023" name="IMA Fungus">
        <title>Comparative genomic study of the Penicillium genus elucidates a diverse pangenome and 15 lateral gene transfer events.</title>
        <authorList>
            <person name="Petersen C."/>
            <person name="Sorensen T."/>
            <person name="Nielsen M.R."/>
            <person name="Sondergaard T.E."/>
            <person name="Sorensen J.L."/>
            <person name="Fitzpatrick D.A."/>
            <person name="Frisvad J.C."/>
            <person name="Nielsen K.L."/>
        </authorList>
    </citation>
    <scope>NUCLEOTIDE SEQUENCE</scope>
    <source>
        <strain evidence="2">IBT 21472</strain>
    </source>
</reference>
<evidence type="ECO:0000313" key="3">
    <source>
        <dbReference type="Proteomes" id="UP001147746"/>
    </source>
</evidence>
<dbReference type="EMBL" id="JAPZBO010000003">
    <property type="protein sequence ID" value="KAJ5321244.1"/>
    <property type="molecule type" value="Genomic_DNA"/>
</dbReference>
<accession>A0A9W9PZY5</accession>
<sequence length="76" mass="8214">MAIEPEFPRAESVGQRVGSQTDARSGKCGCQSNHVPITSETQVQATLNFLLYAVCDLAVAMKCARWTLSTNEGMHA</sequence>
<evidence type="ECO:0000313" key="2">
    <source>
        <dbReference type="EMBL" id="KAJ5321244.1"/>
    </source>
</evidence>
<keyword evidence="3" id="KW-1185">Reference proteome</keyword>
<organism evidence="2 3">
    <name type="scientific">Penicillium atrosanguineum</name>
    <dbReference type="NCBI Taxonomy" id="1132637"/>
    <lineage>
        <taxon>Eukaryota</taxon>
        <taxon>Fungi</taxon>
        <taxon>Dikarya</taxon>
        <taxon>Ascomycota</taxon>
        <taxon>Pezizomycotina</taxon>
        <taxon>Eurotiomycetes</taxon>
        <taxon>Eurotiomycetidae</taxon>
        <taxon>Eurotiales</taxon>
        <taxon>Aspergillaceae</taxon>
        <taxon>Penicillium</taxon>
    </lineage>
</organism>
<feature type="region of interest" description="Disordered" evidence="1">
    <location>
        <begin position="1"/>
        <end position="26"/>
    </location>
</feature>
<proteinExistence type="predicted"/>
<evidence type="ECO:0000256" key="1">
    <source>
        <dbReference type="SAM" id="MobiDB-lite"/>
    </source>
</evidence>
<reference evidence="2" key="1">
    <citation type="submission" date="2022-12" db="EMBL/GenBank/DDBJ databases">
        <authorList>
            <person name="Petersen C."/>
        </authorList>
    </citation>
    <scope>NUCLEOTIDE SEQUENCE</scope>
    <source>
        <strain evidence="2">IBT 21472</strain>
    </source>
</reference>
<comment type="caution">
    <text evidence="2">The sequence shown here is derived from an EMBL/GenBank/DDBJ whole genome shotgun (WGS) entry which is preliminary data.</text>
</comment>
<name>A0A9W9PZY5_9EURO</name>
<dbReference type="Proteomes" id="UP001147746">
    <property type="component" value="Unassembled WGS sequence"/>
</dbReference>
<protein>
    <submittedName>
        <fullName evidence="2">Uncharacterized protein</fullName>
    </submittedName>
</protein>
<dbReference type="AlphaFoldDB" id="A0A9W9PZY5"/>